<organism evidence="5 6">
    <name type="scientific">Halonotius pteroides</name>
    <dbReference type="NCBI Taxonomy" id="268735"/>
    <lineage>
        <taxon>Archaea</taxon>
        <taxon>Methanobacteriati</taxon>
        <taxon>Methanobacteriota</taxon>
        <taxon>Stenosarchaea group</taxon>
        <taxon>Halobacteria</taxon>
        <taxon>Halobacteriales</taxon>
        <taxon>Haloferacaceae</taxon>
        <taxon>Halonotius</taxon>
    </lineage>
</organism>
<gene>
    <name evidence="3" type="primary">rpl18a</name>
    <name evidence="3" type="synonym">rpl20e</name>
    <name evidence="3" type="synonym">rplX</name>
    <name evidence="5" type="ORF">DP106_06225</name>
</gene>
<dbReference type="Proteomes" id="UP000281564">
    <property type="component" value="Unassembled WGS sequence"/>
</dbReference>
<dbReference type="Pfam" id="PF01775">
    <property type="entry name" value="Ribosomal_L18A"/>
    <property type="match status" value="1"/>
</dbReference>
<evidence type="ECO:0000256" key="3">
    <source>
        <dbReference type="HAMAP-Rule" id="MF_00273"/>
    </source>
</evidence>
<dbReference type="EMBL" id="QMDW01000007">
    <property type="protein sequence ID" value="RJX50072.1"/>
    <property type="molecule type" value="Genomic_DNA"/>
</dbReference>
<keyword evidence="3" id="KW-0694">RNA-binding</keyword>
<evidence type="ECO:0000259" key="4">
    <source>
        <dbReference type="Pfam" id="PF01775"/>
    </source>
</evidence>
<evidence type="ECO:0000313" key="6">
    <source>
        <dbReference type="Proteomes" id="UP000281564"/>
    </source>
</evidence>
<dbReference type="InterPro" id="IPR023573">
    <property type="entry name" value="Ribosomal_eL20_dom"/>
</dbReference>
<keyword evidence="3" id="KW-0699">rRNA-binding</keyword>
<dbReference type="NCBIfam" id="NF001981">
    <property type="entry name" value="PRK00773.1-1"/>
    <property type="match status" value="1"/>
</dbReference>
<comment type="subunit">
    <text evidence="3">Part of the 50S ribosomal subunit. Binds 23S rRNA.</text>
</comment>
<dbReference type="GO" id="GO:0003735">
    <property type="term" value="F:structural constituent of ribosome"/>
    <property type="evidence" value="ECO:0007669"/>
    <property type="project" value="InterPro"/>
</dbReference>
<dbReference type="SUPFAM" id="SSF160374">
    <property type="entry name" value="RplX-like"/>
    <property type="match status" value="1"/>
</dbReference>
<sequence>MSQFTIRGEFDGRTGPRTFRKEIDAENENVAREHVLSQFGSEHGLKRTQVTIQDVSAQ</sequence>
<dbReference type="GO" id="GO:1990904">
    <property type="term" value="C:ribonucleoprotein complex"/>
    <property type="evidence" value="ECO:0007669"/>
    <property type="project" value="UniProtKB-KW"/>
</dbReference>
<dbReference type="GO" id="GO:0005840">
    <property type="term" value="C:ribosome"/>
    <property type="evidence" value="ECO:0007669"/>
    <property type="project" value="UniProtKB-KW"/>
</dbReference>
<dbReference type="InterPro" id="IPR028877">
    <property type="entry name" value="Ribosomal_eL20"/>
</dbReference>
<dbReference type="GO" id="GO:0006412">
    <property type="term" value="P:translation"/>
    <property type="evidence" value="ECO:0007669"/>
    <property type="project" value="UniProtKB-UniRule"/>
</dbReference>
<proteinExistence type="inferred from homology"/>
<reference evidence="5 6" key="1">
    <citation type="submission" date="2018-06" db="EMBL/GenBank/DDBJ databases">
        <title>Halonotius sp. F13-13 a new haloarchaeeon isolated from a solar saltern from Isla Cristina, Huelva, Spain.</title>
        <authorList>
            <person name="Duran-Viseras A."/>
            <person name="Sanchez-Porro C."/>
            <person name="Ventosa A."/>
        </authorList>
    </citation>
    <scope>NUCLEOTIDE SEQUENCE [LARGE SCALE GENOMIC DNA]</scope>
    <source>
        <strain evidence="5 6">CECT 7525</strain>
    </source>
</reference>
<dbReference type="RefSeq" id="WP_120084126.1">
    <property type="nucleotide sequence ID" value="NZ_QMDW01000007.1"/>
</dbReference>
<dbReference type="GO" id="GO:0070180">
    <property type="term" value="F:large ribosomal subunit rRNA binding"/>
    <property type="evidence" value="ECO:0007669"/>
    <property type="project" value="UniProtKB-UniRule"/>
</dbReference>
<name>A0A3A6Q061_9EURY</name>
<dbReference type="OrthoDB" id="191241at2157"/>
<dbReference type="AlphaFoldDB" id="A0A3A6Q061"/>
<keyword evidence="1 3" id="KW-0689">Ribosomal protein</keyword>
<protein>
    <recommendedName>
        <fullName evidence="3">Large ribosomal subunit protein eL20</fullName>
    </recommendedName>
</protein>
<evidence type="ECO:0000256" key="1">
    <source>
        <dbReference type="ARBA" id="ARBA00022980"/>
    </source>
</evidence>
<feature type="domain" description="Large ribosomal subunit protein eL20" evidence="4">
    <location>
        <begin position="1"/>
        <end position="56"/>
    </location>
</feature>
<evidence type="ECO:0000256" key="2">
    <source>
        <dbReference type="ARBA" id="ARBA00023274"/>
    </source>
</evidence>
<keyword evidence="6" id="KW-1185">Reference proteome</keyword>
<dbReference type="HAMAP" id="MF_00273">
    <property type="entry name" value="Ribosomal_eL20"/>
    <property type="match status" value="1"/>
</dbReference>
<keyword evidence="2 3" id="KW-0687">Ribonucleoprotein</keyword>
<evidence type="ECO:0000313" key="5">
    <source>
        <dbReference type="EMBL" id="RJX50072.1"/>
    </source>
</evidence>
<comment type="similarity">
    <text evidence="3">Belongs to the eukaryotic ribosomal protein eL20 family.</text>
</comment>
<comment type="caution">
    <text evidence="5">The sequence shown here is derived from an EMBL/GenBank/DDBJ whole genome shotgun (WGS) entry which is preliminary data.</text>
</comment>
<accession>A0A3A6Q061</accession>
<dbReference type="Gene3D" id="3.10.20.10">
    <property type="match status" value="1"/>
</dbReference>